<dbReference type="AlphaFoldDB" id="A4J414"/>
<dbReference type="InterPro" id="IPR025404">
    <property type="entry name" value="DUF4130"/>
</dbReference>
<dbReference type="NCBIfam" id="TIGR03915">
    <property type="entry name" value="SAM_7_link_chp"/>
    <property type="match status" value="1"/>
</dbReference>
<dbReference type="Proteomes" id="UP000001556">
    <property type="component" value="Chromosome"/>
</dbReference>
<reference evidence="2 3" key="1">
    <citation type="submission" date="2007-03" db="EMBL/GenBank/DDBJ databases">
        <title>Complete sequence of Desulfotomaculum reducens MI-1.</title>
        <authorList>
            <consortium name="US DOE Joint Genome Institute"/>
            <person name="Copeland A."/>
            <person name="Lucas S."/>
            <person name="Lapidus A."/>
            <person name="Barry K."/>
            <person name="Detter J.C."/>
            <person name="Glavina del Rio T."/>
            <person name="Hammon N."/>
            <person name="Israni S."/>
            <person name="Dalin E."/>
            <person name="Tice H."/>
            <person name="Pitluck S."/>
            <person name="Sims D."/>
            <person name="Brettin T."/>
            <person name="Bruce D."/>
            <person name="Han C."/>
            <person name="Tapia R."/>
            <person name="Schmutz J."/>
            <person name="Larimer F."/>
            <person name="Land M."/>
            <person name="Hauser L."/>
            <person name="Kyrpides N."/>
            <person name="Kim E."/>
            <person name="Tebo B.M."/>
            <person name="Richardson P."/>
        </authorList>
    </citation>
    <scope>NUCLEOTIDE SEQUENCE [LARGE SCALE GENOMIC DNA]</scope>
    <source>
        <strain evidence="2 3">MI-1</strain>
    </source>
</reference>
<sequence length="249" mass="29761">MNYFLYDGSFEGLLTAIYEAYYRRERPDYIVAQDEFESDLFSNTITITSDQEKSERVYRAIEDKISYLTLQHVFYVHLSDLPERGTLIYHYLKLGWCVGPNVNHYLAEECVRRVLEISQKVRGERHRMLGLIRFERLQGDLYYAAMEPDHNIVGLVAPHFVKRLSDQNWLIHDLKRKLAAVYNKKEWMLTSLDVPQTLIYDDKESYYQALWKNYFTSTAIQGRINPRLQKQFMPVRYWKHLVEKKPLDT</sequence>
<dbReference type="KEGG" id="drm:Dred_1283"/>
<dbReference type="RefSeq" id="WP_011877641.1">
    <property type="nucleotide sequence ID" value="NC_009253.1"/>
</dbReference>
<gene>
    <name evidence="2" type="ordered locus">Dred_1283</name>
</gene>
<dbReference type="HOGENOM" id="CLU_068835_1_0_9"/>
<dbReference type="eggNOG" id="COG1573">
    <property type="taxonomic scope" value="Bacteria"/>
</dbReference>
<keyword evidence="3" id="KW-1185">Reference proteome</keyword>
<proteinExistence type="predicted"/>
<evidence type="ECO:0000259" key="1">
    <source>
        <dbReference type="Pfam" id="PF13566"/>
    </source>
</evidence>
<accession>A4J414</accession>
<name>A4J414_DESRM</name>
<dbReference type="STRING" id="349161.Dred_1283"/>
<dbReference type="InterPro" id="IPR023875">
    <property type="entry name" value="DNA_repair_put"/>
</dbReference>
<protein>
    <recommendedName>
        <fullName evidence="1">DUF4130 domain-containing protein</fullName>
    </recommendedName>
</protein>
<evidence type="ECO:0000313" key="3">
    <source>
        <dbReference type="Proteomes" id="UP000001556"/>
    </source>
</evidence>
<evidence type="ECO:0000313" key="2">
    <source>
        <dbReference type="EMBL" id="ABO49817.1"/>
    </source>
</evidence>
<feature type="domain" description="DUF4130" evidence="1">
    <location>
        <begin position="82"/>
        <end position="243"/>
    </location>
</feature>
<dbReference type="OrthoDB" id="5290748at2"/>
<organism evidence="2 3">
    <name type="scientific">Desulforamulus reducens (strain ATCC BAA-1160 / DSM 100696 / MI-1)</name>
    <name type="common">Desulfotomaculum reducens</name>
    <dbReference type="NCBI Taxonomy" id="349161"/>
    <lineage>
        <taxon>Bacteria</taxon>
        <taxon>Bacillati</taxon>
        <taxon>Bacillota</taxon>
        <taxon>Clostridia</taxon>
        <taxon>Eubacteriales</taxon>
        <taxon>Peptococcaceae</taxon>
        <taxon>Desulforamulus</taxon>
    </lineage>
</organism>
<dbReference type="EMBL" id="CP000612">
    <property type="protein sequence ID" value="ABO49817.1"/>
    <property type="molecule type" value="Genomic_DNA"/>
</dbReference>
<dbReference type="Pfam" id="PF13566">
    <property type="entry name" value="DUF4130"/>
    <property type="match status" value="1"/>
</dbReference>